<keyword evidence="10" id="KW-0389">IgE-binding protein</keyword>
<dbReference type="InterPro" id="IPR042340">
    <property type="entry name" value="FCER1G"/>
</dbReference>
<evidence type="ECO:0000256" key="4">
    <source>
        <dbReference type="ARBA" id="ARBA00022475"/>
    </source>
</evidence>
<dbReference type="PANTHER" id="PTHR16803:SF0">
    <property type="entry name" value="HIGH AFFINITY IMMUNOGLOBULIN EPSILON RECEPTOR SUBUNIT GAMMA"/>
    <property type="match status" value="1"/>
</dbReference>
<keyword evidence="21" id="KW-1185">Reference proteome</keyword>
<keyword evidence="5" id="KW-0597">Phosphoprotein</keyword>
<name>A0A5N5PK41_PANHP</name>
<evidence type="ECO:0000256" key="2">
    <source>
        <dbReference type="ARBA" id="ARBA00007280"/>
    </source>
</evidence>
<dbReference type="InterPro" id="IPR021663">
    <property type="entry name" value="CD3_zeta/IgE_Fc_rcpt_gamma"/>
</dbReference>
<evidence type="ECO:0000256" key="11">
    <source>
        <dbReference type="ARBA" id="ARBA00022989"/>
    </source>
</evidence>
<sequence length="94" mass="10368">MKKPGFNLLCLLPLSMTIGQAAAVDEAEICYVLDAILFVYGLVLTILYCRLKIMHELAKKQSSAKTGASEGVYEGLSHRTQDTYESINLKKTKA</sequence>
<evidence type="ECO:0000256" key="10">
    <source>
        <dbReference type="ARBA" id="ARBA00022972"/>
    </source>
</evidence>
<keyword evidence="9" id="KW-0391">Immunity</keyword>
<feature type="signal peptide" evidence="19">
    <location>
        <begin position="1"/>
        <end position="23"/>
    </location>
</feature>
<keyword evidence="12 18" id="KW-0472">Membrane</keyword>
<evidence type="ECO:0000256" key="5">
    <source>
        <dbReference type="ARBA" id="ARBA00022553"/>
    </source>
</evidence>
<evidence type="ECO:0000256" key="16">
    <source>
        <dbReference type="ARBA" id="ARBA00030402"/>
    </source>
</evidence>
<comment type="caution">
    <text evidence="20">The sequence shown here is derived from an EMBL/GenBank/DDBJ whole genome shotgun (WGS) entry which is preliminary data.</text>
</comment>
<keyword evidence="7 18" id="KW-0812">Transmembrane</keyword>
<keyword evidence="6" id="KW-0399">Innate immunity</keyword>
<keyword evidence="8 19" id="KW-0732">Signal</keyword>
<evidence type="ECO:0000313" key="21">
    <source>
        <dbReference type="Proteomes" id="UP000327468"/>
    </source>
</evidence>
<comment type="subcellular location">
    <subcellularLocation>
        <location evidence="1">Cell membrane</location>
        <topology evidence="1">Single-pass type I membrane protein</topology>
    </subcellularLocation>
</comment>
<keyword evidence="13" id="KW-1015">Disulfide bond</keyword>
<dbReference type="GO" id="GO:0045087">
    <property type="term" value="P:innate immune response"/>
    <property type="evidence" value="ECO:0007669"/>
    <property type="project" value="UniProtKB-KW"/>
</dbReference>
<dbReference type="GO" id="GO:0019767">
    <property type="term" value="F:IgE receptor activity"/>
    <property type="evidence" value="ECO:0007669"/>
    <property type="project" value="InterPro"/>
</dbReference>
<accession>A0A5N5PK41</accession>
<comment type="similarity">
    <text evidence="2">Belongs to the CD3Z/FCER1G family.</text>
</comment>
<evidence type="ECO:0000256" key="3">
    <source>
        <dbReference type="ARBA" id="ARBA00021544"/>
    </source>
</evidence>
<dbReference type="Proteomes" id="UP000327468">
    <property type="component" value="Chromosome 4"/>
</dbReference>
<evidence type="ECO:0000256" key="6">
    <source>
        <dbReference type="ARBA" id="ARBA00022588"/>
    </source>
</evidence>
<dbReference type="SMART" id="SM00077">
    <property type="entry name" value="ITAM"/>
    <property type="match status" value="1"/>
</dbReference>
<evidence type="ECO:0000313" key="20">
    <source>
        <dbReference type="EMBL" id="KAB5579463.1"/>
    </source>
</evidence>
<evidence type="ECO:0000256" key="9">
    <source>
        <dbReference type="ARBA" id="ARBA00022859"/>
    </source>
</evidence>
<organism evidence="20 21">
    <name type="scientific">Pangasianodon hypophthalmus</name>
    <name type="common">Striped catfish</name>
    <name type="synonym">Helicophagus hypophthalmus</name>
    <dbReference type="NCBI Taxonomy" id="310915"/>
    <lineage>
        <taxon>Eukaryota</taxon>
        <taxon>Metazoa</taxon>
        <taxon>Chordata</taxon>
        <taxon>Craniata</taxon>
        <taxon>Vertebrata</taxon>
        <taxon>Euteleostomi</taxon>
        <taxon>Actinopterygii</taxon>
        <taxon>Neopterygii</taxon>
        <taxon>Teleostei</taxon>
        <taxon>Ostariophysi</taxon>
        <taxon>Siluriformes</taxon>
        <taxon>Pangasiidae</taxon>
        <taxon>Pangasianodon</taxon>
    </lineage>
</organism>
<protein>
    <recommendedName>
        <fullName evidence="3">High affinity immunoglobulin epsilon receptor subunit gamma</fullName>
    </recommendedName>
    <alternativeName>
        <fullName evidence="16">Fc receptor gamma-chain</fullName>
    </alternativeName>
    <alternativeName>
        <fullName evidence="15">Fc-epsilon RI-gamma</fullName>
    </alternativeName>
    <alternativeName>
        <fullName evidence="17">IgE Fc receptor subunit gamma</fullName>
    </alternativeName>
</protein>
<feature type="transmembrane region" description="Helical" evidence="18">
    <location>
        <begin position="31"/>
        <end position="51"/>
    </location>
</feature>
<evidence type="ECO:0000256" key="13">
    <source>
        <dbReference type="ARBA" id="ARBA00023157"/>
    </source>
</evidence>
<evidence type="ECO:0000256" key="8">
    <source>
        <dbReference type="ARBA" id="ARBA00022729"/>
    </source>
</evidence>
<keyword evidence="14" id="KW-0675">Receptor</keyword>
<dbReference type="PANTHER" id="PTHR16803">
    <property type="entry name" value="HIGH AFFINITY IMMUNOGLOBULIN EPSILON RECEPTOR GAMMA-SUBUNIT"/>
    <property type="match status" value="1"/>
</dbReference>
<gene>
    <name evidence="20" type="ORF">PHYPO_G00195340</name>
</gene>
<dbReference type="Pfam" id="PF02189">
    <property type="entry name" value="ITAM"/>
    <property type="match status" value="1"/>
</dbReference>
<keyword evidence="4" id="KW-1003">Cell membrane</keyword>
<evidence type="ECO:0000256" key="1">
    <source>
        <dbReference type="ARBA" id="ARBA00004251"/>
    </source>
</evidence>
<keyword evidence="11 18" id="KW-1133">Transmembrane helix</keyword>
<feature type="chain" id="PRO_5024273207" description="High affinity immunoglobulin epsilon receptor subunit gamma" evidence="19">
    <location>
        <begin position="24"/>
        <end position="94"/>
    </location>
</feature>
<evidence type="ECO:0000256" key="18">
    <source>
        <dbReference type="SAM" id="Phobius"/>
    </source>
</evidence>
<dbReference type="AlphaFoldDB" id="A0A5N5PK41"/>
<dbReference type="GO" id="GO:0019863">
    <property type="term" value="F:IgE binding"/>
    <property type="evidence" value="ECO:0007669"/>
    <property type="project" value="UniProtKB-KW"/>
</dbReference>
<evidence type="ECO:0000256" key="19">
    <source>
        <dbReference type="SAM" id="SignalP"/>
    </source>
</evidence>
<dbReference type="Pfam" id="PF11628">
    <property type="entry name" value="TCR_zetazeta"/>
    <property type="match status" value="1"/>
</dbReference>
<proteinExistence type="inferred from homology"/>
<evidence type="ECO:0000256" key="12">
    <source>
        <dbReference type="ARBA" id="ARBA00023136"/>
    </source>
</evidence>
<evidence type="ECO:0000256" key="7">
    <source>
        <dbReference type="ARBA" id="ARBA00022692"/>
    </source>
</evidence>
<dbReference type="EMBL" id="VFJC01000005">
    <property type="protein sequence ID" value="KAB5579463.1"/>
    <property type="molecule type" value="Genomic_DNA"/>
</dbReference>
<dbReference type="InterPro" id="IPR003110">
    <property type="entry name" value="Phos_immunorcpt_sig_ITAM"/>
</dbReference>
<evidence type="ECO:0000256" key="17">
    <source>
        <dbReference type="ARBA" id="ARBA00032977"/>
    </source>
</evidence>
<reference evidence="20 21" key="1">
    <citation type="submission" date="2019-06" db="EMBL/GenBank/DDBJ databases">
        <title>A chromosome-scale genome assembly of the striped catfish, Pangasianodon hypophthalmus.</title>
        <authorList>
            <person name="Wen M."/>
            <person name="Zahm M."/>
            <person name="Roques C."/>
            <person name="Cabau C."/>
            <person name="Klopp C."/>
            <person name="Donnadieu C."/>
            <person name="Jouanno E."/>
            <person name="Avarre J.-C."/>
            <person name="Campet M."/>
            <person name="Ha T.T.T."/>
            <person name="Dugue R."/>
            <person name="Lampietro C."/>
            <person name="Louis A."/>
            <person name="Herpin A."/>
            <person name="Echchiki A."/>
            <person name="Berthelot C."/>
            <person name="Parey E."/>
            <person name="Roest-Crollius H."/>
            <person name="Braasch I."/>
            <person name="Postlethwait J."/>
            <person name="Bobe J."/>
            <person name="Montfort J."/>
            <person name="Bouchez O."/>
            <person name="Begum T."/>
            <person name="Schartl M."/>
            <person name="Guiguen Y."/>
        </authorList>
    </citation>
    <scope>NUCLEOTIDE SEQUENCE [LARGE SCALE GENOMIC DNA]</scope>
    <source>
        <strain evidence="20 21">Indonesia</strain>
        <tissue evidence="20">Blood</tissue>
    </source>
</reference>
<evidence type="ECO:0000256" key="14">
    <source>
        <dbReference type="ARBA" id="ARBA00023170"/>
    </source>
</evidence>
<dbReference type="GO" id="GO:0032998">
    <property type="term" value="C:Fc-epsilon receptor I complex"/>
    <property type="evidence" value="ECO:0007669"/>
    <property type="project" value="InterPro"/>
</dbReference>
<evidence type="ECO:0000256" key="15">
    <source>
        <dbReference type="ARBA" id="ARBA00030112"/>
    </source>
</evidence>